<dbReference type="Proteomes" id="UP000186817">
    <property type="component" value="Unassembled WGS sequence"/>
</dbReference>
<evidence type="ECO:0000256" key="1">
    <source>
        <dbReference type="ARBA" id="ARBA00022603"/>
    </source>
</evidence>
<feature type="region of interest" description="Disordered" evidence="3">
    <location>
        <begin position="326"/>
        <end position="410"/>
    </location>
</feature>
<dbReference type="GO" id="GO:0032259">
    <property type="term" value="P:methylation"/>
    <property type="evidence" value="ECO:0007669"/>
    <property type="project" value="UniProtKB-KW"/>
</dbReference>
<evidence type="ECO:0000256" key="2">
    <source>
        <dbReference type="ARBA" id="ARBA00022679"/>
    </source>
</evidence>
<feature type="compositionally biased region" description="Polar residues" evidence="3">
    <location>
        <begin position="340"/>
        <end position="351"/>
    </location>
</feature>
<dbReference type="InterPro" id="IPR001525">
    <property type="entry name" value="C5_MeTfrase"/>
</dbReference>
<comment type="caution">
    <text evidence="4">The sequence shown here is derived from an EMBL/GenBank/DDBJ whole genome shotgun (WGS) entry which is preliminary data.</text>
</comment>
<dbReference type="SUPFAM" id="SSF53335">
    <property type="entry name" value="S-adenosyl-L-methionine-dependent methyltransferases"/>
    <property type="match status" value="1"/>
</dbReference>
<dbReference type="InterPro" id="IPR029063">
    <property type="entry name" value="SAM-dependent_MTases_sf"/>
</dbReference>
<dbReference type="InterPro" id="IPR043502">
    <property type="entry name" value="DNA/RNA_pol_sf"/>
</dbReference>
<evidence type="ECO:0000313" key="4">
    <source>
        <dbReference type="EMBL" id="OLQ06576.1"/>
    </source>
</evidence>
<protein>
    <submittedName>
        <fullName evidence="4">DNA (Cytosine-5)-methyltransferase 3B</fullName>
    </submittedName>
</protein>
<feature type="region of interest" description="Disordered" evidence="3">
    <location>
        <begin position="108"/>
        <end position="136"/>
    </location>
</feature>
<dbReference type="Gene3D" id="1.25.40.20">
    <property type="entry name" value="Ankyrin repeat-containing domain"/>
    <property type="match status" value="1"/>
</dbReference>
<dbReference type="SUPFAM" id="SSF56672">
    <property type="entry name" value="DNA/RNA polymerases"/>
    <property type="match status" value="1"/>
</dbReference>
<feature type="compositionally biased region" description="Low complexity" evidence="3">
    <location>
        <begin position="390"/>
        <end position="399"/>
    </location>
</feature>
<feature type="compositionally biased region" description="Basic and acidic residues" evidence="3">
    <location>
        <begin position="354"/>
        <end position="377"/>
    </location>
</feature>
<dbReference type="InterPro" id="IPR036770">
    <property type="entry name" value="Ankyrin_rpt-contain_sf"/>
</dbReference>
<reference evidence="4 5" key="1">
    <citation type="submission" date="2016-02" db="EMBL/GenBank/DDBJ databases">
        <title>Genome analysis of coral dinoflagellate symbionts highlights evolutionary adaptations to a symbiotic lifestyle.</title>
        <authorList>
            <person name="Aranda M."/>
            <person name="Li Y."/>
            <person name="Liew Y.J."/>
            <person name="Baumgarten S."/>
            <person name="Simakov O."/>
            <person name="Wilson M."/>
            <person name="Piel J."/>
            <person name="Ashoor H."/>
            <person name="Bougouffa S."/>
            <person name="Bajic V.B."/>
            <person name="Ryu T."/>
            <person name="Ravasi T."/>
            <person name="Bayer T."/>
            <person name="Micklem G."/>
            <person name="Kim H."/>
            <person name="Bhak J."/>
            <person name="Lajeunesse T.C."/>
            <person name="Voolstra C.R."/>
        </authorList>
    </citation>
    <scope>NUCLEOTIDE SEQUENCE [LARGE SCALE GENOMIC DNA]</scope>
    <source>
        <strain evidence="4 5">CCMP2467</strain>
    </source>
</reference>
<keyword evidence="5" id="KW-1185">Reference proteome</keyword>
<keyword evidence="1 4" id="KW-0489">Methyltransferase</keyword>
<dbReference type="InterPro" id="IPR052055">
    <property type="entry name" value="Hepadnavirus_pol/RT"/>
</dbReference>
<dbReference type="EMBL" id="LSRX01000157">
    <property type="protein sequence ID" value="OLQ06576.1"/>
    <property type="molecule type" value="Genomic_DNA"/>
</dbReference>
<dbReference type="Pfam" id="PF00145">
    <property type="entry name" value="DNA_methylase"/>
    <property type="match status" value="1"/>
</dbReference>
<feature type="compositionally biased region" description="Low complexity" evidence="3">
    <location>
        <begin position="108"/>
        <end position="128"/>
    </location>
</feature>
<dbReference type="Gene3D" id="3.40.50.150">
    <property type="entry name" value="Vaccinia Virus protein VP39"/>
    <property type="match status" value="1"/>
</dbReference>
<dbReference type="PANTHER" id="PTHR33050:SF7">
    <property type="entry name" value="RIBONUCLEASE H"/>
    <property type="match status" value="1"/>
</dbReference>
<dbReference type="GO" id="GO:0008168">
    <property type="term" value="F:methyltransferase activity"/>
    <property type="evidence" value="ECO:0007669"/>
    <property type="project" value="UniProtKB-KW"/>
</dbReference>
<gene>
    <name evidence="4" type="primary">Dnmt3b</name>
    <name evidence="4" type="ORF">AK812_SmicGene10094</name>
</gene>
<dbReference type="OrthoDB" id="447386at2759"/>
<organism evidence="4 5">
    <name type="scientific">Symbiodinium microadriaticum</name>
    <name type="common">Dinoflagellate</name>
    <name type="synonym">Zooxanthella microadriatica</name>
    <dbReference type="NCBI Taxonomy" id="2951"/>
    <lineage>
        <taxon>Eukaryota</taxon>
        <taxon>Sar</taxon>
        <taxon>Alveolata</taxon>
        <taxon>Dinophyceae</taxon>
        <taxon>Suessiales</taxon>
        <taxon>Symbiodiniaceae</taxon>
        <taxon>Symbiodinium</taxon>
    </lineage>
</organism>
<keyword evidence="2 4" id="KW-0808">Transferase</keyword>
<evidence type="ECO:0000256" key="3">
    <source>
        <dbReference type="SAM" id="MobiDB-lite"/>
    </source>
</evidence>
<evidence type="ECO:0000313" key="5">
    <source>
        <dbReference type="Proteomes" id="UP000186817"/>
    </source>
</evidence>
<sequence>MTGVPPIGAPLVAEPSLETLARNAGAGPEITRYLDERGIRSVGALALVASDQEAVKEVMCQPLLQGWRKSQATEPIHLADDEKPIASAVLMFMFQLAREARVRQSSAVGAAQPATATPGAASSGTSASDSKVPKSLPSGEWTRLIERYCSITLNGETREFPEHELLGAESVVARVLHEHRVSKLYQPVGLGEVLSRRSFQANREVNPLSRKPRSNKLSVEDGLLREEEDKDDDWVPRGLMSVLDGLRAIKWLYILVEMGPEKQVRRYFEYMTLKARARNNKVEQFRAYFESASWKLCGYLRAKKTFTEASELVMADVASFQEHMMKEPAWDSSGRRRPNSDASSTGGTPNKQPRLRETPKGEKGKHADGFKGGDIGKGHKGKHDGKATISSSPSAQPRSAQPPAPLQPTLHLEMPDLSLAHDVVLLSFFDGMGSAAHALQRLKVRVRAVIAWETDPCALAVSKRLFRGLRFDRGNIEGDNAEDLAVMIRAMHQEKPSIFLICAGPPCPDYSRIRPAAEGRTGSTGRLFEVFCQYVQTLERLVPEVSFAMLVENVVMNSQQDVDYYSKQLRAEAIVLDGAAFGLVSRPRVWWTRLDWGCFKTDPLTQQPFKWSRHHGMRKLLPEVPKDKCQDIAMPGLSFHPSVAAGEKLLPCIVTPAPNDAGREPPKQMRGQVDASTRQRWLAGLRQYAPWMFEETAMVRNSQQELTLLPAELKEQLHHYAPGATRMAEVAPKDRHRLLGNSWHLGCAMFLMHCILSQHASPEVKAASEASASAALQEAIREARTFPLSVSRQVELNPSVLPPISEEWEHWIASKEVVHPLLEPPRLPPALETVYRRIADFPGDLESHRRLIVQGVHDLIAARRDETAVWFNKLPHHIRVAYSLNDERVCVQIPVFVELLRGCGYPDAELLAEELSRGMNMLGSIRPTCGWMPRNDDKYSHPIEYSTFQALNQDYVRARLRSGRVDEEWRSLLEEISSEVRSGKMEGPFRAPASWGTETTACSEVSGFQVLLDCPCENPSVAWAFSVVQTGSDGGRKIRRCEDYRRSFHNSTVFASDSPPHDDVGVYVAMIRFLADMGFSPHIWAQDLDSAYRQYPVENPDHCFVLLATPQGPTLWRHRVMPFGATASVFHFNKVTDALLWIARSLLLVAGIHFVDDLGCVDPSQSSHHSFTAFKEFCLALGFRLKSSKEQPPGCAQKIQGVYIVVEHDRVLVKPDPKRIQKLQHVLHEALRQDLLPPEAAAKLVGKLQFLCISLFGKVYCHRKAFIYFLEILAQAVGLLSNRRYLSAFWVAFVDNQAGRSALTKGYGRDESINRLLAWFHHLAMQLGWHGHFEWVSSSANISDKISRGSLDLAVALGWQFLASPLEPLWAILLRVATDMEYACGQGVSDALALEWRFSALPDCALYMSWCSSGGLLVVQAQARDSLFNFSLSLAYLRAGATLPDQMVEPAPSVVRWLLAAGASLEHRNAEGMSPLMAAAAGEQSEVLSLMSQVAGEAVANLWLQDVQHHPQLLLLRL</sequence>
<accession>A0A1Q9EGL4</accession>
<proteinExistence type="predicted"/>
<name>A0A1Q9EGL4_SYMMI</name>
<dbReference type="PANTHER" id="PTHR33050">
    <property type="entry name" value="REVERSE TRANSCRIPTASE DOMAIN-CONTAINING PROTEIN"/>
    <property type="match status" value="1"/>
</dbReference>